<evidence type="ECO:0000313" key="5">
    <source>
        <dbReference type="RefSeq" id="XP_031550904.1"/>
    </source>
</evidence>
<dbReference type="RefSeq" id="XP_031550904.1">
    <property type="nucleotide sequence ID" value="XM_031695044.1"/>
</dbReference>
<proteinExistence type="predicted"/>
<dbReference type="AlphaFoldDB" id="A0A6P8H3G7"/>
<name>A0A6P8H3G7_ACTTE</name>
<evidence type="ECO:0000313" key="4">
    <source>
        <dbReference type="Proteomes" id="UP000515163"/>
    </source>
</evidence>
<evidence type="ECO:0000256" key="2">
    <source>
        <dbReference type="SAM" id="SignalP"/>
    </source>
</evidence>
<dbReference type="SUPFAM" id="SSF57414">
    <property type="entry name" value="Hairpin loop containing domain-like"/>
    <property type="match status" value="1"/>
</dbReference>
<dbReference type="KEGG" id="aten:116288277"/>
<accession>A0A6P8H3G7</accession>
<feature type="chain" id="PRO_5028325017" evidence="2">
    <location>
        <begin position="21"/>
        <end position="221"/>
    </location>
</feature>
<keyword evidence="4" id="KW-1185">Reference proteome</keyword>
<protein>
    <submittedName>
        <fullName evidence="5">Serrate RNA effector molecule homolog</fullName>
    </submittedName>
</protein>
<feature type="compositionally biased region" description="Basic and acidic residues" evidence="1">
    <location>
        <begin position="212"/>
        <end position="221"/>
    </location>
</feature>
<dbReference type="InParanoid" id="A0A6P8H3G7"/>
<dbReference type="OrthoDB" id="10338401at2759"/>
<feature type="compositionally biased region" description="Acidic residues" evidence="1">
    <location>
        <begin position="180"/>
        <end position="211"/>
    </location>
</feature>
<sequence length="221" mass="24999">MAKSLEVLFCCVTFFVLTDAAFKKNCKSEVTHSEFGFALIKYIYQSVGKKDYQSCLQECKNHQLCISINFNLLTNQCELNSQSKESRPHRFVPRMHNIYCTNIFFRTPEPVKGMKGLPGKSCLDVLESDEFVGNGTYWIKSNNTGNPTRKICLLDINGVMNEKHDDSESDENSESRDNSEGEDDSEGGEDSESESDDDSERESDDDSEDDDDSKRDDDSEG</sequence>
<reference evidence="5" key="1">
    <citation type="submission" date="2025-08" db="UniProtKB">
        <authorList>
            <consortium name="RefSeq"/>
        </authorList>
    </citation>
    <scope>IDENTIFICATION</scope>
    <source>
        <tissue evidence="5">Tentacle</tissue>
    </source>
</reference>
<feature type="region of interest" description="Disordered" evidence="1">
    <location>
        <begin position="161"/>
        <end position="221"/>
    </location>
</feature>
<dbReference type="Proteomes" id="UP000515163">
    <property type="component" value="Unplaced"/>
</dbReference>
<evidence type="ECO:0000259" key="3">
    <source>
        <dbReference type="Pfam" id="PF00024"/>
    </source>
</evidence>
<organism evidence="4 5">
    <name type="scientific">Actinia tenebrosa</name>
    <name type="common">Australian red waratah sea anemone</name>
    <dbReference type="NCBI Taxonomy" id="6105"/>
    <lineage>
        <taxon>Eukaryota</taxon>
        <taxon>Metazoa</taxon>
        <taxon>Cnidaria</taxon>
        <taxon>Anthozoa</taxon>
        <taxon>Hexacorallia</taxon>
        <taxon>Actiniaria</taxon>
        <taxon>Actiniidae</taxon>
        <taxon>Actinia</taxon>
    </lineage>
</organism>
<dbReference type="Pfam" id="PF00024">
    <property type="entry name" value="PAN_1"/>
    <property type="match status" value="1"/>
</dbReference>
<evidence type="ECO:0000256" key="1">
    <source>
        <dbReference type="SAM" id="MobiDB-lite"/>
    </source>
</evidence>
<feature type="signal peptide" evidence="2">
    <location>
        <begin position="1"/>
        <end position="20"/>
    </location>
</feature>
<dbReference type="InterPro" id="IPR003609">
    <property type="entry name" value="Pan_app"/>
</dbReference>
<dbReference type="GeneID" id="116288277"/>
<feature type="domain" description="Apple" evidence="3">
    <location>
        <begin position="45"/>
        <end position="95"/>
    </location>
</feature>
<gene>
    <name evidence="5" type="primary">LOC116288277</name>
</gene>
<keyword evidence="2" id="KW-0732">Signal</keyword>